<dbReference type="SUPFAM" id="SSF56059">
    <property type="entry name" value="Glutathione synthetase ATP-binding domain-like"/>
    <property type="match status" value="1"/>
</dbReference>
<dbReference type="AlphaFoldDB" id="A0A0K6SAP4"/>
<feature type="domain" description="Carbamoyl phosphate synthase ATP-binding" evidence="3">
    <location>
        <begin position="400"/>
        <end position="407"/>
    </location>
</feature>
<gene>
    <name evidence="4" type="ORF">Cvel_10298.t2.CR2</name>
</gene>
<organism evidence="4">
    <name type="scientific">Chromera velia CCMP2878</name>
    <dbReference type="NCBI Taxonomy" id="1169474"/>
    <lineage>
        <taxon>Eukaryota</taxon>
        <taxon>Sar</taxon>
        <taxon>Alveolata</taxon>
        <taxon>Colpodellida</taxon>
        <taxon>Chromeraceae</taxon>
        <taxon>Chromera</taxon>
    </lineage>
</organism>
<dbReference type="GO" id="GO:0005524">
    <property type="term" value="F:ATP binding"/>
    <property type="evidence" value="ECO:0007669"/>
    <property type="project" value="InterPro"/>
</dbReference>
<evidence type="ECO:0000256" key="2">
    <source>
        <dbReference type="SAM" id="Phobius"/>
    </source>
</evidence>
<dbReference type="VEuPathDB" id="CryptoDB:Cvel_10298"/>
<proteinExistence type="predicted"/>
<dbReference type="InterPro" id="IPR005479">
    <property type="entry name" value="CPAse_ATP-bd"/>
</dbReference>
<dbReference type="PROSITE" id="PS00867">
    <property type="entry name" value="CPSASE_2"/>
    <property type="match status" value="1"/>
</dbReference>
<reference evidence="4" key="1">
    <citation type="submission" date="2014-11" db="EMBL/GenBank/DDBJ databases">
        <title>Molecular phylogeny of cliff fern family Woodsiaceae with morphological implications.</title>
        <authorList>
            <person name="Shao Y.-Z."/>
            <person name="Wei R."/>
            <person name="Zhang X.-C."/>
        </authorList>
    </citation>
    <scope>NUCLEOTIDE SEQUENCE</scope>
</reference>
<name>A0A0K6SAP4_9ALVE</name>
<keyword evidence="2" id="KW-0812">Transmembrane</keyword>
<feature type="transmembrane region" description="Helical" evidence="2">
    <location>
        <begin position="51"/>
        <end position="72"/>
    </location>
</feature>
<keyword evidence="2" id="KW-1133">Transmembrane helix</keyword>
<sequence length="432" mass="48318">MSDSARVEPLNPDPEAGNAQAEASQSDQQCLPKTLSSTKRHCCLALPVPLWLLYTVLAVALFFVIRALFYWIMISSGINAYAPTISILGYTSWAGQWKTGGEKLKSAKLQLTTSTDIKDEGVKTALLNLGPDSPTTDTEKVESFIQENKIDVVTFGMSEGKISPLLQLYEKGWPLSAPLTNQGMSNEADLLRVVDKDNFQQTLKDSGLETYTIPSYKAASLVSCKEVPAPESDSSVPERCQTDQDQVAKEGAVFPLFVKPIQGMGGTSHAYLYKKVDTPEALAEFFNTPIESGGGGFKFILPSDFTVQEWVTSKYEDSFHFLYSEEHGGFLHLKITRDEYTTDDAVAHHNPKRTRKTLERDSVPPEMIANFGKLLRNVHYRGIGCFDMKYRNSDLSKPMVMEMNPRVCGSMPHFRDYGVWMRAWTRLYVVKE</sequence>
<dbReference type="PhylomeDB" id="A0A0K6SAP4"/>
<feature type="region of interest" description="Disordered" evidence="1">
    <location>
        <begin position="1"/>
        <end position="25"/>
    </location>
</feature>
<evidence type="ECO:0000313" key="4">
    <source>
        <dbReference type="EMBL" id="CUC10622.1"/>
    </source>
</evidence>
<dbReference type="Gene3D" id="3.30.470.20">
    <property type="entry name" value="ATP-grasp fold, B domain"/>
    <property type="match status" value="1"/>
</dbReference>
<evidence type="ECO:0000259" key="3">
    <source>
        <dbReference type="PROSITE" id="PS00867"/>
    </source>
</evidence>
<protein>
    <recommendedName>
        <fullName evidence="3">Carbamoyl phosphate synthase ATP-binding domain-containing protein</fullName>
    </recommendedName>
</protein>
<dbReference type="EMBL" id="CDMZ01004807">
    <property type="protein sequence ID" value="CUC10622.1"/>
    <property type="molecule type" value="Genomic_DNA"/>
</dbReference>
<keyword evidence="2" id="KW-0472">Membrane</keyword>
<evidence type="ECO:0000256" key="1">
    <source>
        <dbReference type="SAM" id="MobiDB-lite"/>
    </source>
</evidence>
<accession>A0A0K6SAP4</accession>